<name>A0A0E9UVJ6_ANGAN</name>
<keyword evidence="1" id="KW-0812">Transmembrane</keyword>
<dbReference type="EMBL" id="GBXM01038678">
    <property type="protein sequence ID" value="JAH69899.1"/>
    <property type="molecule type" value="Transcribed_RNA"/>
</dbReference>
<evidence type="ECO:0000256" key="1">
    <source>
        <dbReference type="SAM" id="Phobius"/>
    </source>
</evidence>
<reference evidence="2" key="2">
    <citation type="journal article" date="2015" name="Fish Shellfish Immunol.">
        <title>Early steps in the European eel (Anguilla anguilla)-Vibrio vulnificus interaction in the gills: Role of the RtxA13 toxin.</title>
        <authorList>
            <person name="Callol A."/>
            <person name="Pajuelo D."/>
            <person name="Ebbesson L."/>
            <person name="Teles M."/>
            <person name="MacKenzie S."/>
            <person name="Amaro C."/>
        </authorList>
    </citation>
    <scope>NUCLEOTIDE SEQUENCE</scope>
</reference>
<organism evidence="2">
    <name type="scientific">Anguilla anguilla</name>
    <name type="common">European freshwater eel</name>
    <name type="synonym">Muraena anguilla</name>
    <dbReference type="NCBI Taxonomy" id="7936"/>
    <lineage>
        <taxon>Eukaryota</taxon>
        <taxon>Metazoa</taxon>
        <taxon>Chordata</taxon>
        <taxon>Craniata</taxon>
        <taxon>Vertebrata</taxon>
        <taxon>Euteleostomi</taxon>
        <taxon>Actinopterygii</taxon>
        <taxon>Neopterygii</taxon>
        <taxon>Teleostei</taxon>
        <taxon>Anguilliformes</taxon>
        <taxon>Anguillidae</taxon>
        <taxon>Anguilla</taxon>
    </lineage>
</organism>
<proteinExistence type="predicted"/>
<sequence>METRCRNAPRIGKSTANVSVLILHKSGGFSSSLIWIVALLALLVKINI</sequence>
<keyword evidence="1" id="KW-1133">Transmembrane helix</keyword>
<dbReference type="AlphaFoldDB" id="A0A0E9UVJ6"/>
<reference evidence="2" key="1">
    <citation type="submission" date="2014-11" db="EMBL/GenBank/DDBJ databases">
        <authorList>
            <person name="Amaro Gonzalez C."/>
        </authorList>
    </citation>
    <scope>NUCLEOTIDE SEQUENCE</scope>
</reference>
<keyword evidence="1" id="KW-0472">Membrane</keyword>
<accession>A0A0E9UVJ6</accession>
<evidence type="ECO:0000313" key="2">
    <source>
        <dbReference type="EMBL" id="JAH69899.1"/>
    </source>
</evidence>
<feature type="transmembrane region" description="Helical" evidence="1">
    <location>
        <begin position="27"/>
        <end position="44"/>
    </location>
</feature>
<protein>
    <submittedName>
        <fullName evidence="2">Uncharacterized protein</fullName>
    </submittedName>
</protein>